<organism evidence="8 9">
    <name type="scientific">Georgenia halotolerans</name>
    <dbReference type="NCBI Taxonomy" id="3028317"/>
    <lineage>
        <taxon>Bacteria</taxon>
        <taxon>Bacillati</taxon>
        <taxon>Actinomycetota</taxon>
        <taxon>Actinomycetes</taxon>
        <taxon>Micrococcales</taxon>
        <taxon>Bogoriellaceae</taxon>
        <taxon>Georgenia</taxon>
    </lineage>
</organism>
<evidence type="ECO:0000313" key="9">
    <source>
        <dbReference type="Proteomes" id="UP001165561"/>
    </source>
</evidence>
<dbReference type="PANTHER" id="PTHR34820">
    <property type="entry name" value="INNER MEMBRANE PROTEIN YEBZ"/>
    <property type="match status" value="1"/>
</dbReference>
<dbReference type="Gene3D" id="2.60.40.1220">
    <property type="match status" value="1"/>
</dbReference>
<proteinExistence type="predicted"/>
<reference evidence="8" key="1">
    <citation type="submission" date="2023-02" db="EMBL/GenBank/DDBJ databases">
        <title>Georgenia sp.10Sc9-8, isolated from a soil sample collected from the Taklamakan desert.</title>
        <authorList>
            <person name="Liu S."/>
        </authorList>
    </citation>
    <scope>NUCLEOTIDE SEQUENCE</scope>
    <source>
        <strain evidence="8">10Sc9-8</strain>
    </source>
</reference>
<dbReference type="EMBL" id="JARACI010001054">
    <property type="protein sequence ID" value="MDD9207157.1"/>
    <property type="molecule type" value="Genomic_DNA"/>
</dbReference>
<feature type="compositionally biased region" description="Low complexity" evidence="5">
    <location>
        <begin position="143"/>
        <end position="157"/>
    </location>
</feature>
<dbReference type="InterPro" id="IPR014755">
    <property type="entry name" value="Cu-Rt/internalin_Ig-like"/>
</dbReference>
<keyword evidence="6" id="KW-0812">Transmembrane</keyword>
<comment type="caution">
    <text evidence="8">The sequence shown here is derived from an EMBL/GenBank/DDBJ whole genome shotgun (WGS) entry which is preliminary data.</text>
</comment>
<name>A0ABT5TYK4_9MICO</name>
<keyword evidence="3" id="KW-0732">Signal</keyword>
<dbReference type="Proteomes" id="UP001165561">
    <property type="component" value="Unassembled WGS sequence"/>
</dbReference>
<keyword evidence="4" id="KW-0186">Copper</keyword>
<keyword evidence="6" id="KW-0472">Membrane</keyword>
<comment type="subcellular location">
    <subcellularLocation>
        <location evidence="1">Cell envelope</location>
    </subcellularLocation>
</comment>
<keyword evidence="2" id="KW-0479">Metal-binding</keyword>
<gene>
    <name evidence="8" type="ORF">PU560_11875</name>
</gene>
<keyword evidence="6" id="KW-1133">Transmembrane helix</keyword>
<keyword evidence="9" id="KW-1185">Reference proteome</keyword>
<dbReference type="InterPro" id="IPR007348">
    <property type="entry name" value="CopC_dom"/>
</dbReference>
<sequence>MTFSPRPRPVTRPVLVTALLLLLAVAGLAPPALGHDVLVEAEPADGAVLETPPREVVLRYSNEVLELSPAMIVRTADGRTVADGTPSVDGRTVTLTLPQVLDDGTYEVEWSVVSSDGHRIQGEHVFEVAATGAEQAGTDDEQAGAATDEQAGAATDEQPAADTDEPAGAADGTVIEQGSEEQPGSAQDGTLSDLPGWLRVVIGVVAVGAVAALVVLVVRRLRTES</sequence>
<feature type="region of interest" description="Disordered" evidence="5">
    <location>
        <begin position="136"/>
        <end position="170"/>
    </location>
</feature>
<feature type="transmembrane region" description="Helical" evidence="6">
    <location>
        <begin position="197"/>
        <end position="218"/>
    </location>
</feature>
<evidence type="ECO:0000256" key="1">
    <source>
        <dbReference type="ARBA" id="ARBA00004196"/>
    </source>
</evidence>
<evidence type="ECO:0000259" key="7">
    <source>
        <dbReference type="Pfam" id="PF04234"/>
    </source>
</evidence>
<evidence type="ECO:0000313" key="8">
    <source>
        <dbReference type="EMBL" id="MDD9207157.1"/>
    </source>
</evidence>
<evidence type="ECO:0000256" key="5">
    <source>
        <dbReference type="SAM" id="MobiDB-lite"/>
    </source>
</evidence>
<accession>A0ABT5TYK4</accession>
<dbReference type="Pfam" id="PF04234">
    <property type="entry name" value="CopC"/>
    <property type="match status" value="1"/>
</dbReference>
<evidence type="ECO:0000256" key="6">
    <source>
        <dbReference type="SAM" id="Phobius"/>
    </source>
</evidence>
<protein>
    <submittedName>
        <fullName evidence="8">Copper resistance protein CopC</fullName>
    </submittedName>
</protein>
<dbReference type="PANTHER" id="PTHR34820:SF4">
    <property type="entry name" value="INNER MEMBRANE PROTEIN YEBZ"/>
    <property type="match status" value="1"/>
</dbReference>
<evidence type="ECO:0000256" key="2">
    <source>
        <dbReference type="ARBA" id="ARBA00022723"/>
    </source>
</evidence>
<dbReference type="SUPFAM" id="SSF81296">
    <property type="entry name" value="E set domains"/>
    <property type="match status" value="1"/>
</dbReference>
<dbReference type="InterPro" id="IPR014756">
    <property type="entry name" value="Ig_E-set"/>
</dbReference>
<evidence type="ECO:0000256" key="3">
    <source>
        <dbReference type="ARBA" id="ARBA00022729"/>
    </source>
</evidence>
<evidence type="ECO:0000256" key="4">
    <source>
        <dbReference type="ARBA" id="ARBA00023008"/>
    </source>
</evidence>
<dbReference type="InterPro" id="IPR032694">
    <property type="entry name" value="CopC/D"/>
</dbReference>
<feature type="domain" description="CopC" evidence="7">
    <location>
        <begin position="35"/>
        <end position="128"/>
    </location>
</feature>